<dbReference type="InterPro" id="IPR036890">
    <property type="entry name" value="HATPase_C_sf"/>
</dbReference>
<evidence type="ECO:0000313" key="18">
    <source>
        <dbReference type="EMBL" id="SHM47690.1"/>
    </source>
</evidence>
<dbReference type="STRING" id="1120996.SAMN02746066_02128"/>
<accession>A0A1M7J3K8</accession>
<evidence type="ECO:0000259" key="17">
    <source>
        <dbReference type="PROSITE" id="PS50885"/>
    </source>
</evidence>
<dbReference type="SUPFAM" id="SSF47384">
    <property type="entry name" value="Homodimeric domain of signal transducing histidine kinase"/>
    <property type="match status" value="1"/>
</dbReference>
<dbReference type="PANTHER" id="PTHR45528:SF1">
    <property type="entry name" value="SENSOR HISTIDINE KINASE CPXA"/>
    <property type="match status" value="1"/>
</dbReference>
<evidence type="ECO:0000256" key="15">
    <source>
        <dbReference type="SAM" id="Phobius"/>
    </source>
</evidence>
<gene>
    <name evidence="18" type="ORF">SAMN02746066_02128</name>
</gene>
<reference evidence="18 19" key="1">
    <citation type="submission" date="2016-11" db="EMBL/GenBank/DDBJ databases">
        <authorList>
            <person name="Jaros S."/>
            <person name="Januszkiewicz K."/>
            <person name="Wedrychowicz H."/>
        </authorList>
    </citation>
    <scope>NUCLEOTIDE SEQUENCE [LARGE SCALE GENOMIC DNA]</scope>
    <source>
        <strain evidence="18 19">DSM 15930</strain>
    </source>
</reference>
<dbReference type="GO" id="GO:0005524">
    <property type="term" value="F:ATP binding"/>
    <property type="evidence" value="ECO:0007669"/>
    <property type="project" value="UniProtKB-KW"/>
</dbReference>
<dbReference type="SUPFAM" id="SSF158472">
    <property type="entry name" value="HAMP domain-like"/>
    <property type="match status" value="1"/>
</dbReference>
<evidence type="ECO:0000256" key="10">
    <source>
        <dbReference type="ARBA" id="ARBA00022840"/>
    </source>
</evidence>
<sequence length="571" mass="64704">MKLRGRIAIAFITIIALPIIMIATVGSLIINNQIISIQQTYDVESNTIQVITNPMQLLNRVTRGVYNEIKLCALKEPEKLEDMDYIRKLNAELVGKYSFIVLRKGDKIEYAGDREKLNLISEDLPEFADYTISTDGGIYLGGEYPCLIKQQDFYYQDGTEGSVFVVTNVNKLIPQLESSIVQFIVSFILIIFFTAIILTIWIYRSVLRPLRTLQVATNKIKCGNLNFSVRAEKNDEVGALCEDFEDMRRKIKELIEVRMQYERDTKELISNISHDLKTPLTAIKGYTEGIMDGVADTPEKKEKYLKTIYTKAVDMTSLVDELSFYTKIDSNTIPYNFAKIYVDQYFTDCIEELGLDLEVKNIDVAYFNYADDNVRVIADPEQLKRVVNNIIGNSVKYIDKKKGIINVRINDLGDYVRIEVEDNGKGIAEKDLPNIFDRFYRTDESRNSSKGGTGLGLAIAKKIIEDHGGSIWASSKELVGTTICFTLKKVQENKEELKDLPEVGDNSNSKSSRVGEGKYRFFFLPAKDKSSTDKNLSSKSEDNKSIQEGHSSQKEKSKKSDNKNDIGGIKE</sequence>
<name>A0A1M7J3K8_9FIRM</name>
<dbReference type="InterPro" id="IPR003660">
    <property type="entry name" value="HAMP_dom"/>
</dbReference>
<keyword evidence="7 15" id="KW-0812">Transmembrane</keyword>
<dbReference type="Gene3D" id="1.10.287.130">
    <property type="match status" value="1"/>
</dbReference>
<dbReference type="EC" id="2.7.13.3" evidence="3"/>
<dbReference type="InterPro" id="IPR003594">
    <property type="entry name" value="HATPase_dom"/>
</dbReference>
<dbReference type="CDD" id="cd00082">
    <property type="entry name" value="HisKA"/>
    <property type="match status" value="1"/>
</dbReference>
<proteinExistence type="predicted"/>
<keyword evidence="6" id="KW-0808">Transferase</keyword>
<dbReference type="CDD" id="cd06225">
    <property type="entry name" value="HAMP"/>
    <property type="match status" value="1"/>
</dbReference>
<evidence type="ECO:0000256" key="9">
    <source>
        <dbReference type="ARBA" id="ARBA00022777"/>
    </source>
</evidence>
<dbReference type="RefSeq" id="WP_073287314.1">
    <property type="nucleotide sequence ID" value="NZ_FRCP01000010.1"/>
</dbReference>
<evidence type="ECO:0000256" key="12">
    <source>
        <dbReference type="ARBA" id="ARBA00023012"/>
    </source>
</evidence>
<dbReference type="PROSITE" id="PS50109">
    <property type="entry name" value="HIS_KIN"/>
    <property type="match status" value="1"/>
</dbReference>
<evidence type="ECO:0000256" key="2">
    <source>
        <dbReference type="ARBA" id="ARBA00004651"/>
    </source>
</evidence>
<evidence type="ECO:0000313" key="19">
    <source>
        <dbReference type="Proteomes" id="UP000184038"/>
    </source>
</evidence>
<dbReference type="Pfam" id="PF02518">
    <property type="entry name" value="HATPase_c"/>
    <property type="match status" value="1"/>
</dbReference>
<dbReference type="Gene3D" id="3.30.565.10">
    <property type="entry name" value="Histidine kinase-like ATPase, C-terminal domain"/>
    <property type="match status" value="1"/>
</dbReference>
<dbReference type="PANTHER" id="PTHR45528">
    <property type="entry name" value="SENSOR HISTIDINE KINASE CPXA"/>
    <property type="match status" value="1"/>
</dbReference>
<evidence type="ECO:0000256" key="13">
    <source>
        <dbReference type="ARBA" id="ARBA00023136"/>
    </source>
</evidence>
<dbReference type="SMART" id="SM00387">
    <property type="entry name" value="HATPase_c"/>
    <property type="match status" value="1"/>
</dbReference>
<organism evidence="18 19">
    <name type="scientific">Anaerosporobacter mobilis DSM 15930</name>
    <dbReference type="NCBI Taxonomy" id="1120996"/>
    <lineage>
        <taxon>Bacteria</taxon>
        <taxon>Bacillati</taxon>
        <taxon>Bacillota</taxon>
        <taxon>Clostridia</taxon>
        <taxon>Lachnospirales</taxon>
        <taxon>Lachnospiraceae</taxon>
        <taxon>Anaerosporobacter</taxon>
    </lineage>
</organism>
<dbReference type="InterPro" id="IPR003661">
    <property type="entry name" value="HisK_dim/P_dom"/>
</dbReference>
<feature type="transmembrane region" description="Helical" evidence="15">
    <location>
        <begin position="7"/>
        <end position="30"/>
    </location>
</feature>
<dbReference type="SMART" id="SM00304">
    <property type="entry name" value="HAMP"/>
    <property type="match status" value="1"/>
</dbReference>
<dbReference type="InterPro" id="IPR050398">
    <property type="entry name" value="HssS/ArlS-like"/>
</dbReference>
<evidence type="ECO:0000256" key="8">
    <source>
        <dbReference type="ARBA" id="ARBA00022741"/>
    </source>
</evidence>
<dbReference type="PROSITE" id="PS50885">
    <property type="entry name" value="HAMP"/>
    <property type="match status" value="1"/>
</dbReference>
<dbReference type="InterPro" id="IPR005467">
    <property type="entry name" value="His_kinase_dom"/>
</dbReference>
<dbReference type="Pfam" id="PF00672">
    <property type="entry name" value="HAMP"/>
    <property type="match status" value="1"/>
</dbReference>
<comment type="catalytic activity">
    <reaction evidence="1">
        <text>ATP + protein L-histidine = ADP + protein N-phospho-L-histidine.</text>
        <dbReference type="EC" id="2.7.13.3"/>
    </reaction>
</comment>
<dbReference type="InterPro" id="IPR004358">
    <property type="entry name" value="Sig_transdc_His_kin-like_C"/>
</dbReference>
<evidence type="ECO:0000256" key="11">
    <source>
        <dbReference type="ARBA" id="ARBA00022989"/>
    </source>
</evidence>
<evidence type="ECO:0000256" key="6">
    <source>
        <dbReference type="ARBA" id="ARBA00022679"/>
    </source>
</evidence>
<evidence type="ECO:0000256" key="3">
    <source>
        <dbReference type="ARBA" id="ARBA00012438"/>
    </source>
</evidence>
<evidence type="ECO:0000256" key="7">
    <source>
        <dbReference type="ARBA" id="ARBA00022692"/>
    </source>
</evidence>
<dbReference type="EMBL" id="FRCP01000010">
    <property type="protein sequence ID" value="SHM47690.1"/>
    <property type="molecule type" value="Genomic_DNA"/>
</dbReference>
<protein>
    <recommendedName>
        <fullName evidence="3">histidine kinase</fullName>
        <ecNumber evidence="3">2.7.13.3</ecNumber>
    </recommendedName>
</protein>
<keyword evidence="12" id="KW-0902">Two-component regulatory system</keyword>
<dbReference type="OrthoDB" id="335833at2"/>
<keyword evidence="11 15" id="KW-1133">Transmembrane helix</keyword>
<dbReference type="CDD" id="cd00075">
    <property type="entry name" value="HATPase"/>
    <property type="match status" value="1"/>
</dbReference>
<dbReference type="SUPFAM" id="SSF55874">
    <property type="entry name" value="ATPase domain of HSP90 chaperone/DNA topoisomerase II/histidine kinase"/>
    <property type="match status" value="1"/>
</dbReference>
<dbReference type="PRINTS" id="PR00344">
    <property type="entry name" value="BCTRLSENSOR"/>
</dbReference>
<comment type="subcellular location">
    <subcellularLocation>
        <location evidence="2">Cell membrane</location>
        <topology evidence="2">Multi-pass membrane protein</topology>
    </subcellularLocation>
</comment>
<dbReference type="SMART" id="SM00388">
    <property type="entry name" value="HisKA"/>
    <property type="match status" value="1"/>
</dbReference>
<feature type="domain" description="HAMP" evidence="17">
    <location>
        <begin position="204"/>
        <end position="256"/>
    </location>
</feature>
<evidence type="ECO:0000256" key="1">
    <source>
        <dbReference type="ARBA" id="ARBA00000085"/>
    </source>
</evidence>
<dbReference type="InterPro" id="IPR036097">
    <property type="entry name" value="HisK_dim/P_sf"/>
</dbReference>
<dbReference type="Proteomes" id="UP000184038">
    <property type="component" value="Unassembled WGS sequence"/>
</dbReference>
<feature type="domain" description="Histidine kinase" evidence="16">
    <location>
        <begin position="271"/>
        <end position="491"/>
    </location>
</feature>
<keyword evidence="5" id="KW-0597">Phosphoprotein</keyword>
<evidence type="ECO:0000256" key="14">
    <source>
        <dbReference type="SAM" id="MobiDB-lite"/>
    </source>
</evidence>
<dbReference type="Gene3D" id="6.10.340.10">
    <property type="match status" value="1"/>
</dbReference>
<dbReference type="GO" id="GO:0005886">
    <property type="term" value="C:plasma membrane"/>
    <property type="evidence" value="ECO:0007669"/>
    <property type="project" value="UniProtKB-SubCell"/>
</dbReference>
<dbReference type="AlphaFoldDB" id="A0A1M7J3K8"/>
<dbReference type="GO" id="GO:0000155">
    <property type="term" value="F:phosphorelay sensor kinase activity"/>
    <property type="evidence" value="ECO:0007669"/>
    <property type="project" value="InterPro"/>
</dbReference>
<dbReference type="Pfam" id="PF00512">
    <property type="entry name" value="HisKA"/>
    <property type="match status" value="1"/>
</dbReference>
<dbReference type="FunFam" id="3.30.565.10:FF:000006">
    <property type="entry name" value="Sensor histidine kinase WalK"/>
    <property type="match status" value="1"/>
</dbReference>
<feature type="compositionally biased region" description="Basic and acidic residues" evidence="14">
    <location>
        <begin position="539"/>
        <end position="571"/>
    </location>
</feature>
<keyword evidence="10" id="KW-0067">ATP-binding</keyword>
<feature type="transmembrane region" description="Helical" evidence="15">
    <location>
        <begin position="180"/>
        <end position="203"/>
    </location>
</feature>
<feature type="region of interest" description="Disordered" evidence="14">
    <location>
        <begin position="529"/>
        <end position="571"/>
    </location>
</feature>
<keyword evidence="9 18" id="KW-0418">Kinase</keyword>
<keyword evidence="13 15" id="KW-0472">Membrane</keyword>
<keyword evidence="19" id="KW-1185">Reference proteome</keyword>
<dbReference type="FunFam" id="1.10.287.130:FF:000001">
    <property type="entry name" value="Two-component sensor histidine kinase"/>
    <property type="match status" value="1"/>
</dbReference>
<keyword evidence="4" id="KW-1003">Cell membrane</keyword>
<evidence type="ECO:0000256" key="4">
    <source>
        <dbReference type="ARBA" id="ARBA00022475"/>
    </source>
</evidence>
<evidence type="ECO:0000259" key="16">
    <source>
        <dbReference type="PROSITE" id="PS50109"/>
    </source>
</evidence>
<keyword evidence="8" id="KW-0547">Nucleotide-binding</keyword>
<evidence type="ECO:0000256" key="5">
    <source>
        <dbReference type="ARBA" id="ARBA00022553"/>
    </source>
</evidence>